<accession>A0ABQ6HNN1</accession>
<comment type="subcellular location">
    <subcellularLocation>
        <location evidence="1">Membrane</location>
        <topology evidence="1">Multi-pass membrane protein</topology>
    </subcellularLocation>
</comment>
<feature type="region of interest" description="Disordered" evidence="5">
    <location>
        <begin position="153"/>
        <end position="188"/>
    </location>
</feature>
<evidence type="ECO:0000256" key="4">
    <source>
        <dbReference type="ARBA" id="ARBA00023136"/>
    </source>
</evidence>
<evidence type="ECO:0000259" key="7">
    <source>
        <dbReference type="Pfam" id="PF07291"/>
    </source>
</evidence>
<evidence type="ECO:0000256" key="1">
    <source>
        <dbReference type="ARBA" id="ARBA00004141"/>
    </source>
</evidence>
<keyword evidence="4 6" id="KW-0472">Membrane</keyword>
<dbReference type="InterPro" id="IPR009908">
    <property type="entry name" value="Methylamine_util_MauE"/>
</dbReference>
<proteinExistence type="predicted"/>
<feature type="transmembrane region" description="Helical" evidence="6">
    <location>
        <begin position="75"/>
        <end position="95"/>
    </location>
</feature>
<gene>
    <name evidence="8" type="ORF">GCM10025862_13250</name>
</gene>
<feature type="domain" description="Methylamine utilisation protein MauE" evidence="7">
    <location>
        <begin position="7"/>
        <end position="138"/>
    </location>
</feature>
<dbReference type="Pfam" id="PF07291">
    <property type="entry name" value="MauE"/>
    <property type="match status" value="1"/>
</dbReference>
<feature type="transmembrane region" description="Helical" evidence="6">
    <location>
        <begin position="48"/>
        <end position="68"/>
    </location>
</feature>
<protein>
    <recommendedName>
        <fullName evidence="7">Methylamine utilisation protein MauE domain-containing protein</fullName>
    </recommendedName>
</protein>
<organism evidence="8 9">
    <name type="scientific">Arsenicicoccus piscis</name>
    <dbReference type="NCBI Taxonomy" id="673954"/>
    <lineage>
        <taxon>Bacteria</taxon>
        <taxon>Bacillati</taxon>
        <taxon>Actinomycetota</taxon>
        <taxon>Actinomycetes</taxon>
        <taxon>Micrococcales</taxon>
        <taxon>Intrasporangiaceae</taxon>
        <taxon>Arsenicicoccus</taxon>
    </lineage>
</organism>
<evidence type="ECO:0000313" key="8">
    <source>
        <dbReference type="EMBL" id="GMA19304.1"/>
    </source>
</evidence>
<evidence type="ECO:0000256" key="5">
    <source>
        <dbReference type="SAM" id="MobiDB-lite"/>
    </source>
</evidence>
<keyword evidence="2 6" id="KW-0812">Transmembrane</keyword>
<feature type="transmembrane region" description="Helical" evidence="6">
    <location>
        <begin position="7"/>
        <end position="28"/>
    </location>
</feature>
<evidence type="ECO:0000313" key="9">
    <source>
        <dbReference type="Proteomes" id="UP001157109"/>
    </source>
</evidence>
<evidence type="ECO:0000256" key="6">
    <source>
        <dbReference type="SAM" id="Phobius"/>
    </source>
</evidence>
<reference evidence="9" key="1">
    <citation type="journal article" date="2019" name="Int. J. Syst. Evol. Microbiol.">
        <title>The Global Catalogue of Microorganisms (GCM) 10K type strain sequencing project: providing services to taxonomists for standard genome sequencing and annotation.</title>
        <authorList>
            <consortium name="The Broad Institute Genomics Platform"/>
            <consortium name="The Broad Institute Genome Sequencing Center for Infectious Disease"/>
            <person name="Wu L."/>
            <person name="Ma J."/>
        </authorList>
    </citation>
    <scope>NUCLEOTIDE SEQUENCE [LARGE SCALE GENOMIC DNA]</scope>
    <source>
        <strain evidence="9">NBRC 105830</strain>
    </source>
</reference>
<feature type="compositionally biased region" description="Low complexity" evidence="5">
    <location>
        <begin position="159"/>
        <end position="180"/>
    </location>
</feature>
<name>A0ABQ6HNN1_9MICO</name>
<keyword evidence="9" id="KW-1185">Reference proteome</keyword>
<keyword evidence="3 6" id="KW-1133">Transmembrane helix</keyword>
<evidence type="ECO:0000256" key="2">
    <source>
        <dbReference type="ARBA" id="ARBA00022692"/>
    </source>
</evidence>
<comment type="caution">
    <text evidence="8">The sequence shown here is derived from an EMBL/GenBank/DDBJ whole genome shotgun (WGS) entry which is preliminary data.</text>
</comment>
<sequence>MSRVAPYVSLLARLVLGAVIIVAGALKVTNLPGSAQAVRAYQILPYDAANLVGYLLPGLEIILGLLLVLGVFTRWAAATVSVLLLAFVGGIVSAWSRGLSIDCGCFGGGGTIAPEQTNYLGEILRDAGLLALGLWLVVRPRSLWSVDGWLAPDRAPGATTSTTSSTGTSGPTSTSDSTTDSSDKEIAR</sequence>
<dbReference type="EMBL" id="BSUJ01000001">
    <property type="protein sequence ID" value="GMA19304.1"/>
    <property type="molecule type" value="Genomic_DNA"/>
</dbReference>
<dbReference type="Proteomes" id="UP001157109">
    <property type="component" value="Unassembled WGS sequence"/>
</dbReference>
<evidence type="ECO:0000256" key="3">
    <source>
        <dbReference type="ARBA" id="ARBA00022989"/>
    </source>
</evidence>
<dbReference type="RefSeq" id="WP_241441790.1">
    <property type="nucleotide sequence ID" value="NZ_BSUJ01000001.1"/>
</dbReference>